<name>A0A9Q0KCV4_9MAGN</name>
<evidence type="ECO:0000313" key="1">
    <source>
        <dbReference type="EMBL" id="KAJ4968031.1"/>
    </source>
</evidence>
<protein>
    <submittedName>
        <fullName evidence="1">Uncharacterized protein</fullName>
    </submittedName>
</protein>
<dbReference type="Proteomes" id="UP001141806">
    <property type="component" value="Unassembled WGS sequence"/>
</dbReference>
<proteinExistence type="predicted"/>
<keyword evidence="2" id="KW-1185">Reference proteome</keyword>
<comment type="caution">
    <text evidence="1">The sequence shown here is derived from an EMBL/GenBank/DDBJ whole genome shotgun (WGS) entry which is preliminary data.</text>
</comment>
<sequence>MYISALADLQNVKGQKKRGRINLTSTYMTDPAAEGSKDCTSLHQIFLTFFQKEGNPPCSVLIPTRRPKSLSQKNEARNPYFPTMSAAWPLILKNKTERKNWRKREGW</sequence>
<reference evidence="1" key="1">
    <citation type="journal article" date="2023" name="Plant J.">
        <title>The genome of the king protea, Protea cynaroides.</title>
        <authorList>
            <person name="Chang J."/>
            <person name="Duong T.A."/>
            <person name="Schoeman C."/>
            <person name="Ma X."/>
            <person name="Roodt D."/>
            <person name="Barker N."/>
            <person name="Li Z."/>
            <person name="Van de Peer Y."/>
            <person name="Mizrachi E."/>
        </authorList>
    </citation>
    <scope>NUCLEOTIDE SEQUENCE</scope>
    <source>
        <tissue evidence="1">Young leaves</tissue>
    </source>
</reference>
<organism evidence="1 2">
    <name type="scientific">Protea cynaroides</name>
    <dbReference type="NCBI Taxonomy" id="273540"/>
    <lineage>
        <taxon>Eukaryota</taxon>
        <taxon>Viridiplantae</taxon>
        <taxon>Streptophyta</taxon>
        <taxon>Embryophyta</taxon>
        <taxon>Tracheophyta</taxon>
        <taxon>Spermatophyta</taxon>
        <taxon>Magnoliopsida</taxon>
        <taxon>Proteales</taxon>
        <taxon>Proteaceae</taxon>
        <taxon>Protea</taxon>
    </lineage>
</organism>
<dbReference type="EMBL" id="JAMYWD010000006">
    <property type="protein sequence ID" value="KAJ4968031.1"/>
    <property type="molecule type" value="Genomic_DNA"/>
</dbReference>
<evidence type="ECO:0000313" key="2">
    <source>
        <dbReference type="Proteomes" id="UP001141806"/>
    </source>
</evidence>
<gene>
    <name evidence="1" type="ORF">NE237_014732</name>
</gene>
<dbReference type="AlphaFoldDB" id="A0A9Q0KCV4"/>
<accession>A0A9Q0KCV4</accession>